<evidence type="ECO:0008006" key="10">
    <source>
        <dbReference type="Google" id="ProtNLM"/>
    </source>
</evidence>
<proteinExistence type="inferred from homology"/>
<dbReference type="InterPro" id="IPR017972">
    <property type="entry name" value="Cyt_P450_CS"/>
</dbReference>
<comment type="cofactor">
    <cofactor evidence="6">
        <name>heme</name>
        <dbReference type="ChEBI" id="CHEBI:30413"/>
    </cofactor>
</comment>
<comment type="caution">
    <text evidence="8">The sequence shown here is derived from an EMBL/GenBank/DDBJ whole genome shotgun (WGS) entry which is preliminary data.</text>
</comment>
<dbReference type="GO" id="GO:0020037">
    <property type="term" value="F:heme binding"/>
    <property type="evidence" value="ECO:0007669"/>
    <property type="project" value="InterPro"/>
</dbReference>
<keyword evidence="6 7" id="KW-0349">Heme</keyword>
<dbReference type="Gene3D" id="1.10.630.10">
    <property type="entry name" value="Cytochrome P450"/>
    <property type="match status" value="2"/>
</dbReference>
<keyword evidence="2" id="KW-0812">Transmembrane</keyword>
<dbReference type="GO" id="GO:0005506">
    <property type="term" value="F:iron ion binding"/>
    <property type="evidence" value="ECO:0007669"/>
    <property type="project" value="InterPro"/>
</dbReference>
<dbReference type="GO" id="GO:0016020">
    <property type="term" value="C:membrane"/>
    <property type="evidence" value="ECO:0007669"/>
    <property type="project" value="UniProtKB-SubCell"/>
</dbReference>
<evidence type="ECO:0000313" key="9">
    <source>
        <dbReference type="Proteomes" id="UP000324897"/>
    </source>
</evidence>
<dbReference type="EMBL" id="RWGY01000005">
    <property type="protein sequence ID" value="TVU42753.1"/>
    <property type="molecule type" value="Genomic_DNA"/>
</dbReference>
<evidence type="ECO:0000256" key="6">
    <source>
        <dbReference type="PIRSR" id="PIRSR602401-1"/>
    </source>
</evidence>
<dbReference type="PANTHER" id="PTHR24298:SF851">
    <property type="entry name" value="CYTOCHROME P450 FAMILY 87 SUBFAMILY A POLYPEPTIDE 6"/>
    <property type="match status" value="1"/>
</dbReference>
<reference evidence="8 9" key="1">
    <citation type="journal article" date="2019" name="Sci. Rep.">
        <title>A high-quality genome of Eragrostis curvula grass provides insights into Poaceae evolution and supports new strategies to enhance forage quality.</title>
        <authorList>
            <person name="Carballo J."/>
            <person name="Santos B.A.C.M."/>
            <person name="Zappacosta D."/>
            <person name="Garbus I."/>
            <person name="Selva J.P."/>
            <person name="Gallo C.A."/>
            <person name="Diaz A."/>
            <person name="Albertini E."/>
            <person name="Caccamo M."/>
            <person name="Echenique V."/>
        </authorList>
    </citation>
    <scope>NUCLEOTIDE SEQUENCE [LARGE SCALE GENOMIC DNA]</scope>
    <source>
        <strain evidence="9">cv. Victoria</strain>
        <tissue evidence="8">Leaf</tissue>
    </source>
</reference>
<dbReference type="InterPro" id="IPR002401">
    <property type="entry name" value="Cyt_P450_E_grp-I"/>
</dbReference>
<dbReference type="Gramene" id="TVU42753">
    <property type="protein sequence ID" value="TVU42753"/>
    <property type="gene ID" value="EJB05_09174"/>
</dbReference>
<dbReference type="PANTHER" id="PTHR24298">
    <property type="entry name" value="FLAVONOID 3'-MONOOXYGENASE-RELATED"/>
    <property type="match status" value="1"/>
</dbReference>
<dbReference type="Proteomes" id="UP000324897">
    <property type="component" value="Unassembled WGS sequence"/>
</dbReference>
<keyword evidence="7" id="KW-0560">Oxidoreductase</keyword>
<evidence type="ECO:0000256" key="1">
    <source>
        <dbReference type="ARBA" id="ARBA00004167"/>
    </source>
</evidence>
<feature type="non-terminal residue" evidence="8">
    <location>
        <position position="1"/>
    </location>
</feature>
<dbReference type="OrthoDB" id="1055148at2759"/>
<organism evidence="8 9">
    <name type="scientific">Eragrostis curvula</name>
    <name type="common">weeping love grass</name>
    <dbReference type="NCBI Taxonomy" id="38414"/>
    <lineage>
        <taxon>Eukaryota</taxon>
        <taxon>Viridiplantae</taxon>
        <taxon>Streptophyta</taxon>
        <taxon>Embryophyta</taxon>
        <taxon>Tracheophyta</taxon>
        <taxon>Spermatophyta</taxon>
        <taxon>Magnoliopsida</taxon>
        <taxon>Liliopsida</taxon>
        <taxon>Poales</taxon>
        <taxon>Poaceae</taxon>
        <taxon>PACMAD clade</taxon>
        <taxon>Chloridoideae</taxon>
        <taxon>Eragrostideae</taxon>
        <taxon>Eragrostidinae</taxon>
        <taxon>Eragrostis</taxon>
    </lineage>
</organism>
<keyword evidence="7" id="KW-0503">Monooxygenase</keyword>
<accession>A0A5J9W493</accession>
<dbReference type="InterPro" id="IPR051103">
    <property type="entry name" value="Plant_metabolite_P450s"/>
</dbReference>
<dbReference type="PRINTS" id="PR00463">
    <property type="entry name" value="EP450I"/>
</dbReference>
<evidence type="ECO:0000256" key="3">
    <source>
        <dbReference type="ARBA" id="ARBA00022723"/>
    </source>
</evidence>
<evidence type="ECO:0000256" key="7">
    <source>
        <dbReference type="RuleBase" id="RU000461"/>
    </source>
</evidence>
<comment type="subcellular location">
    <subcellularLocation>
        <location evidence="1">Membrane</location>
        <topology evidence="1">Single-pass membrane protein</topology>
    </subcellularLocation>
</comment>
<dbReference type="PROSITE" id="PS00086">
    <property type="entry name" value="CYTOCHROME_P450"/>
    <property type="match status" value="1"/>
</dbReference>
<dbReference type="AlphaFoldDB" id="A0A5J9W493"/>
<feature type="binding site" description="axial binding residue" evidence="6">
    <location>
        <position position="402"/>
    </location>
    <ligand>
        <name>heme</name>
        <dbReference type="ChEBI" id="CHEBI:30413"/>
    </ligand>
    <ligandPart>
        <name>Fe</name>
        <dbReference type="ChEBI" id="CHEBI:18248"/>
    </ligandPart>
</feature>
<dbReference type="SUPFAM" id="SSF48264">
    <property type="entry name" value="Cytochrome P450"/>
    <property type="match status" value="1"/>
</dbReference>
<keyword evidence="5" id="KW-0472">Membrane</keyword>
<protein>
    <recommendedName>
        <fullName evidence="10">Cytochrome P450</fullName>
    </recommendedName>
</protein>
<dbReference type="Pfam" id="PF00067">
    <property type="entry name" value="p450"/>
    <property type="match status" value="2"/>
</dbReference>
<gene>
    <name evidence="8" type="ORF">EJB05_09174</name>
</gene>
<keyword evidence="3 6" id="KW-0479">Metal-binding</keyword>
<evidence type="ECO:0000313" key="8">
    <source>
        <dbReference type="EMBL" id="TVU42753.1"/>
    </source>
</evidence>
<evidence type="ECO:0000256" key="4">
    <source>
        <dbReference type="ARBA" id="ARBA00022989"/>
    </source>
</evidence>
<evidence type="ECO:0000256" key="2">
    <source>
        <dbReference type="ARBA" id="ARBA00022692"/>
    </source>
</evidence>
<keyword evidence="6 7" id="KW-0408">Iron</keyword>
<dbReference type="GO" id="GO:0016709">
    <property type="term" value="F:oxidoreductase activity, acting on paired donors, with incorporation or reduction of molecular oxygen, NAD(P)H as one donor, and incorporation of one atom of oxygen"/>
    <property type="evidence" value="ECO:0007669"/>
    <property type="project" value="TreeGrafter"/>
</dbReference>
<sequence>MEDWVYYSLSITLCLALSYHVSSGHRAAAGKPPSLPPGPSGLSLLVPFLFMGWTSTGMELIFRAARSWYGPVFTLNLLPHPVVFIADRCMARRGVRRQAAARPRHPDLLQRPAHRLVRRYGPVWRALRRNLAGKVLHLLRRHAAVRRDAVTSLVAGVRRKMTMVDDGAVVVVEGLLHEALLRVMIRMCFGDGAVASVAALQRELLTSVIAFQVFGVVPAVTRLLYRRRWKRMLAIRRRQKELFIPLIRARRRRDAGAGEMVECYADSLLGLRIPGEDGGGRSLTEREMVSLCNEFLSSGTDSTVAVMQWAMANLVTRPEIQAKLRAEILDGGAAFDGFAVPRHGHLYFAVGDMAMDEAVWAAPATEFRPERFLPGGEGEDVDLTGTNKEIKMMPFGAGRRVCPAIDAALLHLQYFLANLVREFQWTEVPGEAVDFAERQDMSVVMRRPLRAKVVPCSL</sequence>
<name>A0A5J9W493_9POAL</name>
<keyword evidence="9" id="KW-1185">Reference proteome</keyword>
<evidence type="ECO:0000256" key="5">
    <source>
        <dbReference type="ARBA" id="ARBA00023136"/>
    </source>
</evidence>
<dbReference type="InterPro" id="IPR036396">
    <property type="entry name" value="Cyt_P450_sf"/>
</dbReference>
<comment type="similarity">
    <text evidence="7">Belongs to the cytochrome P450 family.</text>
</comment>
<keyword evidence="4" id="KW-1133">Transmembrane helix</keyword>
<dbReference type="InterPro" id="IPR001128">
    <property type="entry name" value="Cyt_P450"/>
</dbReference>